<dbReference type="Proteomes" id="UP000019373">
    <property type="component" value="Unassembled WGS sequence"/>
</dbReference>
<evidence type="ECO:0000256" key="3">
    <source>
        <dbReference type="ARBA" id="ARBA00023274"/>
    </source>
</evidence>
<dbReference type="OrthoDB" id="407221at2759"/>
<evidence type="ECO:0000256" key="1">
    <source>
        <dbReference type="ARBA" id="ARBA00006668"/>
    </source>
</evidence>
<evidence type="ECO:0000256" key="2">
    <source>
        <dbReference type="ARBA" id="ARBA00022980"/>
    </source>
</evidence>
<dbReference type="EMBL" id="KE721393">
    <property type="protein sequence ID" value="ERF69741.1"/>
    <property type="molecule type" value="Genomic_DNA"/>
</dbReference>
<dbReference type="SUPFAM" id="SSF54565">
    <property type="entry name" value="Ribosomal protein S16"/>
    <property type="match status" value="1"/>
</dbReference>
<dbReference type="GeneID" id="19242449"/>
<dbReference type="PROSITE" id="PS00732">
    <property type="entry name" value="RIBOSOMAL_S16"/>
    <property type="match status" value="1"/>
</dbReference>
<keyword evidence="3" id="KW-0687">Ribonucleoprotein</keyword>
<name>U1GDG1_ENDPU</name>
<gene>
    <name evidence="4" type="ORF">EPUS_07567</name>
</gene>
<dbReference type="Pfam" id="PF00886">
    <property type="entry name" value="Ribosomal_S16"/>
    <property type="match status" value="1"/>
</dbReference>
<keyword evidence="5" id="KW-1185">Reference proteome</keyword>
<dbReference type="eggNOG" id="KOG3419">
    <property type="taxonomic scope" value="Eukaryota"/>
</dbReference>
<protein>
    <recommendedName>
        <fullName evidence="6">Ribosomal protein S16</fullName>
    </recommendedName>
</protein>
<dbReference type="Gene3D" id="3.30.1320.10">
    <property type="match status" value="1"/>
</dbReference>
<organism evidence="4 5">
    <name type="scientific">Endocarpon pusillum (strain Z07020 / HMAS-L-300199)</name>
    <name type="common">Lichen-forming fungus</name>
    <dbReference type="NCBI Taxonomy" id="1263415"/>
    <lineage>
        <taxon>Eukaryota</taxon>
        <taxon>Fungi</taxon>
        <taxon>Dikarya</taxon>
        <taxon>Ascomycota</taxon>
        <taxon>Pezizomycotina</taxon>
        <taxon>Eurotiomycetes</taxon>
        <taxon>Chaetothyriomycetidae</taxon>
        <taxon>Verrucariales</taxon>
        <taxon>Verrucariaceae</taxon>
        <taxon>Endocarpon</taxon>
    </lineage>
</organism>
<dbReference type="AlphaFoldDB" id="U1GDG1"/>
<proteinExistence type="inferred from homology"/>
<keyword evidence="2" id="KW-0689">Ribosomal protein</keyword>
<sequence length="182" mass="20572">MVVKIRLSRFGKKRQPFYNIVVSQARTARDSKPMEVLGTYDPTPRVPIATDAPEVIDEVTGLPRKPKRYKDIQLDQSRTKYWLGVGAQPSEPVERILCLNGSDRTNGAETGRDEESNTCTLTVRSQHGQGAYEVVTLNLLFVALRRRLELVCSLTVFYHPLLGIDAENAGKFHFVWNIDLVK</sequence>
<dbReference type="InterPro" id="IPR020592">
    <property type="entry name" value="Ribosomal_bS16_CS"/>
</dbReference>
<dbReference type="RefSeq" id="XP_007804594.1">
    <property type="nucleotide sequence ID" value="XM_007806403.1"/>
</dbReference>
<accession>U1GDG1</accession>
<dbReference type="InterPro" id="IPR023803">
    <property type="entry name" value="Ribosomal_bS16_dom_sf"/>
</dbReference>
<dbReference type="GO" id="GO:0005763">
    <property type="term" value="C:mitochondrial small ribosomal subunit"/>
    <property type="evidence" value="ECO:0007669"/>
    <property type="project" value="TreeGrafter"/>
</dbReference>
<dbReference type="NCBIfam" id="TIGR00002">
    <property type="entry name" value="S16"/>
    <property type="match status" value="1"/>
</dbReference>
<evidence type="ECO:0000313" key="5">
    <source>
        <dbReference type="Proteomes" id="UP000019373"/>
    </source>
</evidence>
<dbReference type="PANTHER" id="PTHR12919">
    <property type="entry name" value="30S RIBOSOMAL PROTEIN S16"/>
    <property type="match status" value="1"/>
</dbReference>
<dbReference type="HOGENOM" id="CLU_100590_2_2_1"/>
<dbReference type="PANTHER" id="PTHR12919:SF20">
    <property type="entry name" value="SMALL RIBOSOMAL SUBUNIT PROTEIN BS16M"/>
    <property type="match status" value="1"/>
</dbReference>
<reference evidence="5" key="1">
    <citation type="journal article" date="2014" name="BMC Genomics">
        <title>Genome characteristics reveal the impact of lichenization on lichen-forming fungus Endocarpon pusillum Hedwig (Verrucariales, Ascomycota).</title>
        <authorList>
            <person name="Wang Y.-Y."/>
            <person name="Liu B."/>
            <person name="Zhang X.-Y."/>
            <person name="Zhou Q.-M."/>
            <person name="Zhang T."/>
            <person name="Li H."/>
            <person name="Yu Y.-F."/>
            <person name="Zhang X.-L."/>
            <person name="Hao X.-Y."/>
            <person name="Wang M."/>
            <person name="Wang L."/>
            <person name="Wei J.-C."/>
        </authorList>
    </citation>
    <scope>NUCLEOTIDE SEQUENCE [LARGE SCALE GENOMIC DNA]</scope>
    <source>
        <strain evidence="5">Z07020 / HMAS-L-300199</strain>
    </source>
</reference>
<dbReference type="GO" id="GO:0032543">
    <property type="term" value="P:mitochondrial translation"/>
    <property type="evidence" value="ECO:0007669"/>
    <property type="project" value="TreeGrafter"/>
</dbReference>
<dbReference type="HAMAP" id="MF_00385">
    <property type="entry name" value="Ribosomal_bS16"/>
    <property type="match status" value="1"/>
</dbReference>
<evidence type="ECO:0008006" key="6">
    <source>
        <dbReference type="Google" id="ProtNLM"/>
    </source>
</evidence>
<comment type="similarity">
    <text evidence="1">Belongs to the bacterial ribosomal protein bS16 family.</text>
</comment>
<evidence type="ECO:0000313" key="4">
    <source>
        <dbReference type="EMBL" id="ERF69741.1"/>
    </source>
</evidence>
<dbReference type="InterPro" id="IPR000307">
    <property type="entry name" value="Ribosomal_bS16"/>
</dbReference>
<dbReference type="GO" id="GO:0003735">
    <property type="term" value="F:structural constituent of ribosome"/>
    <property type="evidence" value="ECO:0007669"/>
    <property type="project" value="InterPro"/>
</dbReference>